<dbReference type="SUPFAM" id="SSF81321">
    <property type="entry name" value="Family A G protein-coupled receptor-like"/>
    <property type="match status" value="1"/>
</dbReference>
<feature type="transmembrane region" description="Helical" evidence="11">
    <location>
        <begin position="75"/>
        <end position="94"/>
    </location>
</feature>
<evidence type="ECO:0000256" key="3">
    <source>
        <dbReference type="ARBA" id="ARBA00022543"/>
    </source>
</evidence>
<dbReference type="PROSITE" id="PS00950">
    <property type="entry name" value="BACTERIAL_OPSIN_1"/>
    <property type="match status" value="1"/>
</dbReference>
<dbReference type="PANTHER" id="PTHR28286:SF2">
    <property type="entry name" value="BACTERIORHODOPSIN _OPSIN, NOPA (EUROFUNG)"/>
    <property type="match status" value="1"/>
</dbReference>
<feature type="transmembrane region" description="Helical" evidence="11">
    <location>
        <begin position="21"/>
        <end position="41"/>
    </location>
</feature>
<dbReference type="EMBL" id="HBHI01014280">
    <property type="protein sequence ID" value="CAD9672449.1"/>
    <property type="molecule type" value="Transcribed_RNA"/>
</dbReference>
<organism evidence="13">
    <name type="scientific">Eucampia antarctica</name>
    <dbReference type="NCBI Taxonomy" id="49252"/>
    <lineage>
        <taxon>Eukaryota</taxon>
        <taxon>Sar</taxon>
        <taxon>Stramenopiles</taxon>
        <taxon>Ochrophyta</taxon>
        <taxon>Bacillariophyta</taxon>
        <taxon>Mediophyceae</taxon>
        <taxon>Biddulphiophycidae</taxon>
        <taxon>Hemiaulales</taxon>
        <taxon>Hemiaulaceae</taxon>
        <taxon>Eucampia</taxon>
    </lineage>
</organism>
<dbReference type="AlphaFoldDB" id="A0A7S2RIV1"/>
<feature type="chain" id="PRO_5031057875" description="Rhodopsin" evidence="12">
    <location>
        <begin position="20"/>
        <end position="252"/>
    </location>
</feature>
<dbReference type="GO" id="GO:0016020">
    <property type="term" value="C:membrane"/>
    <property type="evidence" value="ECO:0007669"/>
    <property type="project" value="UniProtKB-SubCell"/>
</dbReference>
<evidence type="ECO:0000256" key="4">
    <source>
        <dbReference type="ARBA" id="ARBA00022606"/>
    </source>
</evidence>
<dbReference type="GO" id="GO:0005216">
    <property type="term" value="F:monoatomic ion channel activity"/>
    <property type="evidence" value="ECO:0007669"/>
    <property type="project" value="InterPro"/>
</dbReference>
<evidence type="ECO:0000256" key="5">
    <source>
        <dbReference type="ARBA" id="ARBA00022692"/>
    </source>
</evidence>
<feature type="transmembrane region" description="Helical" evidence="11">
    <location>
        <begin position="101"/>
        <end position="118"/>
    </location>
</feature>
<evidence type="ECO:0000256" key="8">
    <source>
        <dbReference type="ARBA" id="ARBA00022991"/>
    </source>
</evidence>
<dbReference type="PRINTS" id="PR00251">
    <property type="entry name" value="BACTRLOPSIN"/>
</dbReference>
<gene>
    <name evidence="13" type="ORF">EANT1437_LOCUS7332</name>
</gene>
<name>A0A7S2RIV1_9STRA</name>
<sequence length="252" mass="28654">MATMMATTIFLWIRLPSCAEKYQGALIISGLVTFIASYHYMRIFDSWVEAYKWNEDGSISPTGAPFNNAYRYMDWVLTVPLLLIEIILVMNLTAKESAAKARNLAIASTVMILVGYPGERFSSTSNNWRWFYWTGSMVPFLYIVYTLMFGLAEATASETDRGVADKIRKCQTWTVFSWCTYPAVYLLPMLGIPESTAMVYINFGYTVSDIIAKCGVGILIYNVTKAKSRALKKRLRENPEETTPLQYQSFLE</sequence>
<accession>A0A7S2RIV1</accession>
<dbReference type="Pfam" id="PF01036">
    <property type="entry name" value="Bac_rhodopsin"/>
    <property type="match status" value="1"/>
</dbReference>
<dbReference type="Gene3D" id="1.20.1070.10">
    <property type="entry name" value="Rhodopsin 7-helix transmembrane proteins"/>
    <property type="match status" value="1"/>
</dbReference>
<dbReference type="GO" id="GO:0007602">
    <property type="term" value="P:phototransduction"/>
    <property type="evidence" value="ECO:0007669"/>
    <property type="project" value="UniProtKB-KW"/>
</dbReference>
<keyword evidence="10" id="KW-0675">Receptor</keyword>
<dbReference type="PANTHER" id="PTHR28286">
    <property type="match status" value="1"/>
</dbReference>
<keyword evidence="8" id="KW-0157">Chromophore</keyword>
<evidence type="ECO:0000256" key="7">
    <source>
        <dbReference type="ARBA" id="ARBA00022989"/>
    </source>
</evidence>
<protein>
    <recommendedName>
        <fullName evidence="14">Rhodopsin</fullName>
    </recommendedName>
</protein>
<keyword evidence="7 11" id="KW-1133">Transmembrane helix</keyword>
<keyword evidence="12" id="KW-0732">Signal</keyword>
<evidence type="ECO:0000256" key="12">
    <source>
        <dbReference type="SAM" id="SignalP"/>
    </source>
</evidence>
<comment type="similarity">
    <text evidence="2">Belongs to the archaeal/bacterial/fungal opsin family.</text>
</comment>
<keyword evidence="9 11" id="KW-0472">Membrane</keyword>
<dbReference type="CDD" id="cd15242">
    <property type="entry name" value="7tm_Proteorhodopsin"/>
    <property type="match status" value="1"/>
</dbReference>
<keyword evidence="5 11" id="KW-0812">Transmembrane</keyword>
<dbReference type="InterPro" id="IPR018229">
    <property type="entry name" value="Rhodopsin_retinal_BS"/>
</dbReference>
<evidence type="ECO:0000256" key="1">
    <source>
        <dbReference type="ARBA" id="ARBA00004141"/>
    </source>
</evidence>
<keyword evidence="4" id="KW-0716">Sensory transduction</keyword>
<feature type="transmembrane region" description="Helical" evidence="11">
    <location>
        <begin position="203"/>
        <end position="224"/>
    </location>
</feature>
<evidence type="ECO:0000256" key="6">
    <source>
        <dbReference type="ARBA" id="ARBA00022925"/>
    </source>
</evidence>
<dbReference type="SMART" id="SM01021">
    <property type="entry name" value="Bac_rhodopsin"/>
    <property type="match status" value="1"/>
</dbReference>
<evidence type="ECO:0000256" key="9">
    <source>
        <dbReference type="ARBA" id="ARBA00023136"/>
    </source>
</evidence>
<evidence type="ECO:0000256" key="11">
    <source>
        <dbReference type="SAM" id="Phobius"/>
    </source>
</evidence>
<dbReference type="GO" id="GO:0009881">
    <property type="term" value="F:photoreceptor activity"/>
    <property type="evidence" value="ECO:0007669"/>
    <property type="project" value="UniProtKB-KW"/>
</dbReference>
<feature type="transmembrane region" description="Helical" evidence="11">
    <location>
        <begin position="173"/>
        <end position="191"/>
    </location>
</feature>
<keyword evidence="3" id="KW-0600">Photoreceptor protein</keyword>
<comment type="subcellular location">
    <subcellularLocation>
        <location evidence="1">Membrane</location>
        <topology evidence="1">Multi-pass membrane protein</topology>
    </subcellularLocation>
</comment>
<proteinExistence type="inferred from homology"/>
<evidence type="ECO:0000256" key="2">
    <source>
        <dbReference type="ARBA" id="ARBA00008130"/>
    </source>
</evidence>
<evidence type="ECO:0000256" key="10">
    <source>
        <dbReference type="ARBA" id="ARBA00023170"/>
    </source>
</evidence>
<dbReference type="InterPro" id="IPR001425">
    <property type="entry name" value="Arc/bac/fun_rhodopsins"/>
</dbReference>
<reference evidence="13" key="1">
    <citation type="submission" date="2021-01" db="EMBL/GenBank/DDBJ databases">
        <authorList>
            <person name="Corre E."/>
            <person name="Pelletier E."/>
            <person name="Niang G."/>
            <person name="Scheremetjew M."/>
            <person name="Finn R."/>
            <person name="Kale V."/>
            <person name="Holt S."/>
            <person name="Cochrane G."/>
            <person name="Meng A."/>
            <person name="Brown T."/>
            <person name="Cohen L."/>
        </authorList>
    </citation>
    <scope>NUCLEOTIDE SEQUENCE</scope>
    <source>
        <strain evidence="13">CCMP1452</strain>
    </source>
</reference>
<evidence type="ECO:0008006" key="14">
    <source>
        <dbReference type="Google" id="ProtNLM"/>
    </source>
</evidence>
<feature type="transmembrane region" description="Helical" evidence="11">
    <location>
        <begin position="130"/>
        <end position="152"/>
    </location>
</feature>
<evidence type="ECO:0000313" key="13">
    <source>
        <dbReference type="EMBL" id="CAD9672449.1"/>
    </source>
</evidence>
<keyword evidence="6" id="KW-0681">Retinal protein</keyword>
<feature type="signal peptide" evidence="12">
    <location>
        <begin position="1"/>
        <end position="19"/>
    </location>
</feature>